<dbReference type="Gene3D" id="2.30.40.10">
    <property type="entry name" value="Urease, subunit C, domain 1"/>
    <property type="match status" value="1"/>
</dbReference>
<gene>
    <name evidence="2" type="ORF">Q5761_09125</name>
</gene>
<dbReference type="Proteomes" id="UP001304683">
    <property type="component" value="Chromosome"/>
</dbReference>
<dbReference type="SUPFAM" id="SSF51556">
    <property type="entry name" value="Metallo-dependent hydrolases"/>
    <property type="match status" value="1"/>
</dbReference>
<dbReference type="InterPro" id="IPR006680">
    <property type="entry name" value="Amidohydro-rel"/>
</dbReference>
<proteinExistence type="predicted"/>
<accession>A0ABZ0QPB3</accession>
<sequence length="452" mass="48646">MSNIDLVVKGGKIATSHGIIEGNLYVSSGRVVAIGRLDVPAAEVVDADGLFVLPGFIDSHVHFMDPGDLSREDFPTGSAAAAAAGVTTVIEHSHVYQIHTAEQLVEKAEYLANRSVVDFGLAAHFSPHSVDDVVNVWAAGATFIKVFTCTTHGVQAVETARLAEAMKRLAGRDAVYLVHGEDESLTEHAERVLKARSQADGGVIPQWRSLLAEQVAVASVGMVSRALGGRVVFAHCSHPSVVEIISTLRNWGAKVWAETCPQYLYLFEDEVRQFGAFRKFTPPARAQSEADLGAMWQLLRDGQIAYVASDHAPSTREQKESASIWEAPFGLPGIDTTSALLLDAALTGRISILRFVELYSREPARIYGLYPRKGALLPGSDADFVLVDPSARRVIRDETILSKAKWSPFSGKEVQGAVVATYLRGKKVAENREVLAPPGSGRFLPGPGARGG</sequence>
<dbReference type="SUPFAM" id="SSF51338">
    <property type="entry name" value="Composite domain of metallo-dependent hydrolases"/>
    <property type="match status" value="1"/>
</dbReference>
<organism evidence="2 3">
    <name type="scientific">Thermaerobacter composti</name>
    <dbReference type="NCBI Taxonomy" id="554949"/>
    <lineage>
        <taxon>Bacteria</taxon>
        <taxon>Bacillati</taxon>
        <taxon>Bacillota</taxon>
        <taxon>Clostridia</taxon>
        <taxon>Eubacteriales</taxon>
        <taxon>Clostridiales Family XVII. Incertae Sedis</taxon>
        <taxon>Thermaerobacter</taxon>
    </lineage>
</organism>
<dbReference type="Pfam" id="PF01979">
    <property type="entry name" value="Amidohydro_1"/>
    <property type="match status" value="1"/>
</dbReference>
<dbReference type="EMBL" id="CP132508">
    <property type="protein sequence ID" value="WPD18519.1"/>
    <property type="molecule type" value="Genomic_DNA"/>
</dbReference>
<name>A0ABZ0QPB3_9FIRM</name>
<dbReference type="InterPro" id="IPR050138">
    <property type="entry name" value="DHOase/Allantoinase_Hydrolase"/>
</dbReference>
<evidence type="ECO:0000313" key="3">
    <source>
        <dbReference type="Proteomes" id="UP001304683"/>
    </source>
</evidence>
<protein>
    <submittedName>
        <fullName evidence="2">Dihydroorotase family protein</fullName>
    </submittedName>
</protein>
<dbReference type="Gene3D" id="3.20.20.140">
    <property type="entry name" value="Metal-dependent hydrolases"/>
    <property type="match status" value="1"/>
</dbReference>
<dbReference type="InterPro" id="IPR011059">
    <property type="entry name" value="Metal-dep_hydrolase_composite"/>
</dbReference>
<dbReference type="InterPro" id="IPR032466">
    <property type="entry name" value="Metal_Hydrolase"/>
</dbReference>
<dbReference type="RefSeq" id="WP_318750347.1">
    <property type="nucleotide sequence ID" value="NZ_CP132508.1"/>
</dbReference>
<feature type="domain" description="Amidohydrolase-related" evidence="1">
    <location>
        <begin position="51"/>
        <end position="428"/>
    </location>
</feature>
<dbReference type="PANTHER" id="PTHR43668:SF2">
    <property type="entry name" value="ALLANTOINASE"/>
    <property type="match status" value="1"/>
</dbReference>
<reference evidence="2 3" key="1">
    <citation type="submission" date="2023-08" db="EMBL/GenBank/DDBJ databases">
        <title>Genome sequence of Thermaerobacter compostii strain Ins1, a spore-forming filamentous bacterium isolated from a deep geothermal reservoir.</title>
        <authorList>
            <person name="Bregnard D."/>
            <person name="Gonzalez D."/>
            <person name="Junier P."/>
        </authorList>
    </citation>
    <scope>NUCLEOTIDE SEQUENCE [LARGE SCALE GENOMIC DNA]</scope>
    <source>
        <strain evidence="2 3">Ins1</strain>
    </source>
</reference>
<keyword evidence="3" id="KW-1185">Reference proteome</keyword>
<dbReference type="PANTHER" id="PTHR43668">
    <property type="entry name" value="ALLANTOINASE"/>
    <property type="match status" value="1"/>
</dbReference>
<evidence type="ECO:0000313" key="2">
    <source>
        <dbReference type="EMBL" id="WPD18519.1"/>
    </source>
</evidence>
<evidence type="ECO:0000259" key="1">
    <source>
        <dbReference type="Pfam" id="PF01979"/>
    </source>
</evidence>